<dbReference type="EMBL" id="CP146016">
    <property type="protein sequence ID" value="WWQ60458.1"/>
    <property type="molecule type" value="Genomic_DNA"/>
</dbReference>
<dbReference type="InterPro" id="IPR054524">
    <property type="entry name" value="Ssol_1539-like_N_2"/>
</dbReference>
<feature type="domain" description="ParB-like N-terminal" evidence="2">
    <location>
        <begin position="8"/>
        <end position="95"/>
    </location>
</feature>
<feature type="region of interest" description="Disordered" evidence="1">
    <location>
        <begin position="299"/>
        <end position="337"/>
    </location>
</feature>
<dbReference type="Proteomes" id="UP001432202">
    <property type="component" value="Chromosome"/>
</dbReference>
<keyword evidence="4" id="KW-1185">Reference proteome</keyword>
<evidence type="ECO:0000313" key="4">
    <source>
        <dbReference type="Proteomes" id="UP001432202"/>
    </source>
</evidence>
<feature type="region of interest" description="Disordered" evidence="1">
    <location>
        <begin position="121"/>
        <end position="169"/>
    </location>
</feature>
<feature type="compositionally biased region" description="Basic and acidic residues" evidence="1">
    <location>
        <begin position="146"/>
        <end position="164"/>
    </location>
</feature>
<feature type="compositionally biased region" description="Acidic residues" evidence="1">
    <location>
        <begin position="313"/>
        <end position="337"/>
    </location>
</feature>
<protein>
    <submittedName>
        <fullName evidence="3">ParB N-terminal domain-containing protein</fullName>
    </submittedName>
</protein>
<dbReference type="Pfam" id="PF22445">
    <property type="entry name" value="Ssol_1539-like_2nd"/>
    <property type="match status" value="1"/>
</dbReference>
<dbReference type="CDD" id="cd16404">
    <property type="entry name" value="pNOB8_ParB_N_like"/>
    <property type="match status" value="1"/>
</dbReference>
<dbReference type="RefSeq" id="WP_338601261.1">
    <property type="nucleotide sequence ID" value="NZ_CP146016.1"/>
</dbReference>
<dbReference type="InterPro" id="IPR036086">
    <property type="entry name" value="ParB/Sulfiredoxin_sf"/>
</dbReference>
<accession>A0AAX4KZY1</accession>
<evidence type="ECO:0000313" key="3">
    <source>
        <dbReference type="EMBL" id="WWQ60458.1"/>
    </source>
</evidence>
<evidence type="ECO:0000259" key="2">
    <source>
        <dbReference type="SMART" id="SM00470"/>
    </source>
</evidence>
<dbReference type="SUPFAM" id="SSF110849">
    <property type="entry name" value="ParB/Sulfiredoxin"/>
    <property type="match status" value="1"/>
</dbReference>
<dbReference type="InterPro" id="IPR003115">
    <property type="entry name" value="ParB_N"/>
</dbReference>
<name>A0AAX4KZY1_9CREN</name>
<sequence>MSKLKEYKTISIDLIKEVEEFKNFIPENNMYDKIKEDIAKNGIKVPLIANQNYELINGYTRLKIARELGIKEVPVAIYETDGRADEYDLLVSTNLTQRQLSRAQALALIEKAVEEKMKMLKNNQSDNNNSKETKVESPQTQLSSNNREKIEKVTNNESKVERGTRSTFSNNEKKIQSLTDLRNAVKEELKKYNVRIDDRTLDYYIRIKENAPWLTDYILKGKLGIDPAYKIYTKLQEMGLLDAVAKLPPYERNALLTDGRKIILNGRKDLLEEIVNHRMAVSQAISKLKTDEKVEKLQKAKKSSKSRVKEDLGETNEEEEDESEEEERELDENEEYPLLEEWKKANEELKQEEEEKQQLTPQLNGQLLVKQEVTESKTQNDFLNDLKTKGFAELPLEIALIKVEGKCYAINVGALRDLEQGLPEKWKDLEAFLNKYGIIIPDEVEGIYVIPWKLLGRCSEWK</sequence>
<proteinExistence type="predicted"/>
<feature type="compositionally biased region" description="Polar residues" evidence="1">
    <location>
        <begin position="136"/>
        <end position="145"/>
    </location>
</feature>
<dbReference type="SMART" id="SM00470">
    <property type="entry name" value="ParB"/>
    <property type="match status" value="1"/>
</dbReference>
<gene>
    <name evidence="3" type="ORF">V6M85_13660</name>
</gene>
<organism evidence="3 4">
    <name type="scientific">Sulfolobus tengchongensis</name>
    <dbReference type="NCBI Taxonomy" id="207809"/>
    <lineage>
        <taxon>Archaea</taxon>
        <taxon>Thermoproteota</taxon>
        <taxon>Thermoprotei</taxon>
        <taxon>Sulfolobales</taxon>
        <taxon>Sulfolobaceae</taxon>
        <taxon>Sulfolobus</taxon>
    </lineage>
</organism>
<reference evidence="3 4" key="1">
    <citation type="submission" date="2024-02" db="EMBL/GenBank/DDBJ databases">
        <title>STSV induces naive adaptation in Sulfolobus.</title>
        <authorList>
            <person name="Xiang X."/>
            <person name="Song M."/>
        </authorList>
    </citation>
    <scope>NUCLEOTIDE SEQUENCE [LARGE SCALE GENOMIC DNA]</scope>
    <source>
        <strain evidence="3 4">RT2</strain>
    </source>
</reference>
<dbReference type="Gene3D" id="3.90.1530.10">
    <property type="entry name" value="Conserved hypothetical protein from pyrococcus furiosus pfu- 392566-001, ParB domain"/>
    <property type="match status" value="1"/>
</dbReference>
<dbReference type="GeneID" id="89337835"/>
<evidence type="ECO:0000256" key="1">
    <source>
        <dbReference type="SAM" id="MobiDB-lite"/>
    </source>
</evidence>
<dbReference type="AlphaFoldDB" id="A0AAX4KZY1"/>